<dbReference type="PANTHER" id="PTHR32057:SF14">
    <property type="entry name" value="PROTEIN ADENYLYLTRANSFERASE SELO, MITOCHONDRIAL"/>
    <property type="match status" value="1"/>
</dbReference>
<organism evidence="9 10">
    <name type="scientific">Polynucleobacter kasalickyi</name>
    <dbReference type="NCBI Taxonomy" id="1938817"/>
    <lineage>
        <taxon>Bacteria</taxon>
        <taxon>Pseudomonadati</taxon>
        <taxon>Pseudomonadota</taxon>
        <taxon>Betaproteobacteria</taxon>
        <taxon>Burkholderiales</taxon>
        <taxon>Burkholderiaceae</taxon>
        <taxon>Polynucleobacter</taxon>
    </lineage>
</organism>
<dbReference type="HAMAP" id="MF_00692">
    <property type="entry name" value="SelO"/>
    <property type="match status" value="1"/>
</dbReference>
<evidence type="ECO:0000256" key="5">
    <source>
        <dbReference type="ARBA" id="ARBA00022741"/>
    </source>
</evidence>
<evidence type="ECO:0000256" key="4">
    <source>
        <dbReference type="ARBA" id="ARBA00022723"/>
    </source>
</evidence>
<dbReference type="EC" id="2.7.7.108" evidence="8"/>
<evidence type="ECO:0000256" key="7">
    <source>
        <dbReference type="ARBA" id="ARBA00022842"/>
    </source>
</evidence>
<dbReference type="Proteomes" id="UP000192708">
    <property type="component" value="Unassembled WGS sequence"/>
</dbReference>
<keyword evidence="3 8" id="KW-0548">Nucleotidyltransferase</keyword>
<evidence type="ECO:0000256" key="8">
    <source>
        <dbReference type="HAMAP-Rule" id="MF_00692"/>
    </source>
</evidence>
<evidence type="ECO:0000313" key="10">
    <source>
        <dbReference type="Proteomes" id="UP000192708"/>
    </source>
</evidence>
<feature type="binding site" evidence="8">
    <location>
        <position position="80"/>
    </location>
    <ligand>
        <name>ATP</name>
        <dbReference type="ChEBI" id="CHEBI:30616"/>
    </ligand>
</feature>
<reference evidence="9 10" key="1">
    <citation type="submission" date="2017-04" db="EMBL/GenBank/DDBJ databases">
        <authorList>
            <person name="Afonso C.L."/>
            <person name="Miller P.J."/>
            <person name="Scott M.A."/>
            <person name="Spackman E."/>
            <person name="Goraichik I."/>
            <person name="Dimitrov K.M."/>
            <person name="Suarez D.L."/>
            <person name="Swayne D.E."/>
        </authorList>
    </citation>
    <scope>NUCLEOTIDE SEQUENCE [LARGE SCALE GENOMIC DNA]</scope>
    <source>
        <strain evidence="9 10">VK13</strain>
    </source>
</reference>
<feature type="binding site" evidence="8">
    <location>
        <position position="162"/>
    </location>
    <ligand>
        <name>ATP</name>
        <dbReference type="ChEBI" id="CHEBI:30616"/>
    </ligand>
</feature>
<keyword evidence="7 8" id="KW-0460">Magnesium</keyword>
<comment type="cofactor">
    <cofactor evidence="8">
        <name>Mg(2+)</name>
        <dbReference type="ChEBI" id="CHEBI:18420"/>
    </cofactor>
    <cofactor evidence="8">
        <name>Mn(2+)</name>
        <dbReference type="ChEBI" id="CHEBI:29035"/>
    </cofactor>
</comment>
<dbReference type="InterPro" id="IPR003846">
    <property type="entry name" value="SelO"/>
</dbReference>
<feature type="active site" description="Proton acceptor" evidence="8">
    <location>
        <position position="238"/>
    </location>
</feature>
<accession>A0A1W2B686</accession>
<comment type="catalytic activity">
    <reaction evidence="8">
        <text>L-seryl-[protein] + UTP = O-(5'-uridylyl)-L-seryl-[protein] + diphosphate</text>
        <dbReference type="Rhea" id="RHEA:64604"/>
        <dbReference type="Rhea" id="RHEA-COMP:9863"/>
        <dbReference type="Rhea" id="RHEA-COMP:16635"/>
        <dbReference type="ChEBI" id="CHEBI:29999"/>
        <dbReference type="ChEBI" id="CHEBI:33019"/>
        <dbReference type="ChEBI" id="CHEBI:46398"/>
        <dbReference type="ChEBI" id="CHEBI:156051"/>
    </reaction>
</comment>
<dbReference type="EMBL" id="FWXJ01000011">
    <property type="protein sequence ID" value="SMC68300.1"/>
    <property type="molecule type" value="Genomic_DNA"/>
</dbReference>
<keyword evidence="5 8" id="KW-0547">Nucleotide-binding</keyword>
<dbReference type="AlphaFoldDB" id="A0A1W2B686"/>
<comment type="similarity">
    <text evidence="1 8">Belongs to the SELO family.</text>
</comment>
<sequence length="481" mass="54213">MQLGNAFFTQLKPTPLPDQFWGSTSAEVSKLIGLSPDWEQDEQNLKILSGNAVLENKPAYSTIYSGHQFGVWAGQLGDGRAIHLGTVQHDDQTFEIQLKGAGKTPYSRMGDGRAVLRSSIREFLCSEAMAGLGIPTTRALAITHSTAPVLREKLETASVVTRVAPSFIRFGHFEHFASNQQYDQLAQLADFVIETQYPHLKDGEDPYLELLKEVISKSADLVAKWQAVGFCHGVLNTDNMSIIGLSLDYGPFSFIDATDLKFICNHSDSAGRYSYLNQPNVFHWNLVRLAEALLPLIAASDDEAVIDAKVEILKEILFAFPKKYEQFYQEAMRLKLGLPQVENALVEELVLLLDRNKVDYTFFFRALCNVVDRPSIQTISVVKDLFLDHQGFDRWLQKYLSYIPSEQASTIAAQMRRHNPKYILRQYLAQEVIEKAEQGDFSLLEKLQTCLKKPFDEQPEFSEFARLPPDWAAQISVSCSS</sequence>
<dbReference type="STRING" id="1938817.SAMN06296008_111100"/>
<keyword evidence="4 8" id="KW-0479">Metal-binding</keyword>
<feature type="binding site" evidence="8">
    <location>
        <position position="111"/>
    </location>
    <ligand>
        <name>ATP</name>
        <dbReference type="ChEBI" id="CHEBI:30616"/>
    </ligand>
</feature>
<evidence type="ECO:0000256" key="6">
    <source>
        <dbReference type="ARBA" id="ARBA00022840"/>
    </source>
</evidence>
<keyword evidence="8" id="KW-0464">Manganese</keyword>
<proteinExistence type="inferred from homology"/>
<evidence type="ECO:0000256" key="1">
    <source>
        <dbReference type="ARBA" id="ARBA00009747"/>
    </source>
</evidence>
<dbReference type="NCBIfam" id="NF000658">
    <property type="entry name" value="PRK00029.1"/>
    <property type="match status" value="1"/>
</dbReference>
<dbReference type="GO" id="GO:0005524">
    <property type="term" value="F:ATP binding"/>
    <property type="evidence" value="ECO:0007669"/>
    <property type="project" value="UniProtKB-UniRule"/>
</dbReference>
<keyword evidence="10" id="KW-1185">Reference proteome</keyword>
<evidence type="ECO:0000313" key="9">
    <source>
        <dbReference type="EMBL" id="SMC68300.1"/>
    </source>
</evidence>
<protein>
    <recommendedName>
        <fullName evidence="8">Protein nucleotidyltransferase YdiU</fullName>
        <ecNumber evidence="8">2.7.7.-</ecNumber>
    </recommendedName>
    <alternativeName>
        <fullName evidence="8">Protein adenylyltransferase YdiU</fullName>
        <ecNumber evidence="8">2.7.7.108</ecNumber>
    </alternativeName>
    <alternativeName>
        <fullName evidence="8">Protein uridylyltransferase YdiU</fullName>
        <ecNumber evidence="8">2.7.7.-</ecNumber>
    </alternativeName>
</protein>
<feature type="binding site" evidence="8">
    <location>
        <position position="169"/>
    </location>
    <ligand>
        <name>ATP</name>
        <dbReference type="ChEBI" id="CHEBI:30616"/>
    </ligand>
</feature>
<comment type="catalytic activity">
    <reaction evidence="8">
        <text>L-seryl-[protein] + ATP = 3-O-(5'-adenylyl)-L-seryl-[protein] + diphosphate</text>
        <dbReference type="Rhea" id="RHEA:58120"/>
        <dbReference type="Rhea" id="RHEA-COMP:9863"/>
        <dbReference type="Rhea" id="RHEA-COMP:15073"/>
        <dbReference type="ChEBI" id="CHEBI:29999"/>
        <dbReference type="ChEBI" id="CHEBI:30616"/>
        <dbReference type="ChEBI" id="CHEBI:33019"/>
        <dbReference type="ChEBI" id="CHEBI:142516"/>
        <dbReference type="EC" id="2.7.7.108"/>
    </reaction>
</comment>
<feature type="binding site" evidence="8">
    <location>
        <position position="112"/>
    </location>
    <ligand>
        <name>ATP</name>
        <dbReference type="ChEBI" id="CHEBI:30616"/>
    </ligand>
</feature>
<dbReference type="Pfam" id="PF02696">
    <property type="entry name" value="SelO"/>
    <property type="match status" value="1"/>
</dbReference>
<dbReference type="GO" id="GO:0000287">
    <property type="term" value="F:magnesium ion binding"/>
    <property type="evidence" value="ECO:0007669"/>
    <property type="project" value="UniProtKB-UniRule"/>
</dbReference>
<comment type="catalytic activity">
    <reaction evidence="8">
        <text>L-tyrosyl-[protein] + UTP = O-(5'-uridylyl)-L-tyrosyl-[protein] + diphosphate</text>
        <dbReference type="Rhea" id="RHEA:83887"/>
        <dbReference type="Rhea" id="RHEA-COMP:10136"/>
        <dbReference type="Rhea" id="RHEA-COMP:20238"/>
        <dbReference type="ChEBI" id="CHEBI:33019"/>
        <dbReference type="ChEBI" id="CHEBI:46398"/>
        <dbReference type="ChEBI" id="CHEBI:46858"/>
        <dbReference type="ChEBI" id="CHEBI:90602"/>
    </reaction>
</comment>
<evidence type="ECO:0000256" key="2">
    <source>
        <dbReference type="ARBA" id="ARBA00022679"/>
    </source>
</evidence>
<dbReference type="GO" id="GO:0070733">
    <property type="term" value="F:AMPylase activity"/>
    <property type="evidence" value="ECO:0007669"/>
    <property type="project" value="UniProtKB-EC"/>
</dbReference>
<name>A0A1W2B686_9BURK</name>
<feature type="binding site" evidence="8">
    <location>
        <position position="239"/>
    </location>
    <ligand>
        <name>Mg(2+)</name>
        <dbReference type="ChEBI" id="CHEBI:18420"/>
    </ligand>
</feature>
<comment type="catalytic activity">
    <reaction evidence="8">
        <text>L-tyrosyl-[protein] + ATP = O-(5'-adenylyl)-L-tyrosyl-[protein] + diphosphate</text>
        <dbReference type="Rhea" id="RHEA:54288"/>
        <dbReference type="Rhea" id="RHEA-COMP:10136"/>
        <dbReference type="Rhea" id="RHEA-COMP:13846"/>
        <dbReference type="ChEBI" id="CHEBI:30616"/>
        <dbReference type="ChEBI" id="CHEBI:33019"/>
        <dbReference type="ChEBI" id="CHEBI:46858"/>
        <dbReference type="ChEBI" id="CHEBI:83624"/>
        <dbReference type="EC" id="2.7.7.108"/>
    </reaction>
</comment>
<feature type="binding site" evidence="8">
    <location>
        <position position="77"/>
    </location>
    <ligand>
        <name>ATP</name>
        <dbReference type="ChEBI" id="CHEBI:30616"/>
    </ligand>
</feature>
<evidence type="ECO:0000256" key="3">
    <source>
        <dbReference type="ARBA" id="ARBA00022695"/>
    </source>
</evidence>
<dbReference type="EC" id="2.7.7.-" evidence="8"/>
<feature type="binding site" evidence="8">
    <location>
        <position position="248"/>
    </location>
    <ligand>
        <name>ATP</name>
        <dbReference type="ChEBI" id="CHEBI:30616"/>
    </ligand>
</feature>
<gene>
    <name evidence="8" type="primary">ydiU</name>
    <name evidence="8" type="synonym">selO</name>
    <name evidence="9" type="ORF">SAMN06296008_111100</name>
</gene>
<comment type="catalytic activity">
    <reaction evidence="8">
        <text>L-threonyl-[protein] + ATP = 3-O-(5'-adenylyl)-L-threonyl-[protein] + diphosphate</text>
        <dbReference type="Rhea" id="RHEA:54292"/>
        <dbReference type="Rhea" id="RHEA-COMP:11060"/>
        <dbReference type="Rhea" id="RHEA-COMP:13847"/>
        <dbReference type="ChEBI" id="CHEBI:30013"/>
        <dbReference type="ChEBI" id="CHEBI:30616"/>
        <dbReference type="ChEBI" id="CHEBI:33019"/>
        <dbReference type="ChEBI" id="CHEBI:138113"/>
        <dbReference type="EC" id="2.7.7.108"/>
    </reaction>
</comment>
<dbReference type="PANTHER" id="PTHR32057">
    <property type="entry name" value="PROTEIN ADENYLYLTRANSFERASE SELO, MITOCHONDRIAL"/>
    <property type="match status" value="1"/>
</dbReference>
<feature type="binding site" evidence="8">
    <location>
        <position position="248"/>
    </location>
    <ligand>
        <name>Mg(2+)</name>
        <dbReference type="ChEBI" id="CHEBI:18420"/>
    </ligand>
</feature>
<keyword evidence="6 8" id="KW-0067">ATP-binding</keyword>
<feature type="binding site" evidence="8">
    <location>
        <position position="99"/>
    </location>
    <ligand>
        <name>ATP</name>
        <dbReference type="ChEBI" id="CHEBI:30616"/>
    </ligand>
</feature>
<keyword evidence="2 8" id="KW-0808">Transferase</keyword>
<feature type="binding site" evidence="8">
    <location>
        <position position="79"/>
    </location>
    <ligand>
        <name>ATP</name>
        <dbReference type="ChEBI" id="CHEBI:30616"/>
    </ligand>
</feature>
<comment type="function">
    <text evidence="8">Nucleotidyltransferase involved in the post-translational modification of proteins. It can catalyze the addition of adenosine monophosphate (AMP) or uridine monophosphate (UMP) to a protein, resulting in modifications known as AMPylation and UMPylation.</text>
</comment>
<comment type="catalytic activity">
    <reaction evidence="8">
        <text>L-histidyl-[protein] + UTP = N(tele)-(5'-uridylyl)-L-histidyl-[protein] + diphosphate</text>
        <dbReference type="Rhea" id="RHEA:83891"/>
        <dbReference type="Rhea" id="RHEA-COMP:9745"/>
        <dbReference type="Rhea" id="RHEA-COMP:20239"/>
        <dbReference type="ChEBI" id="CHEBI:29979"/>
        <dbReference type="ChEBI" id="CHEBI:33019"/>
        <dbReference type="ChEBI" id="CHEBI:46398"/>
        <dbReference type="ChEBI" id="CHEBI:233474"/>
    </reaction>
</comment>
<dbReference type="GO" id="GO:0030145">
    <property type="term" value="F:manganese ion binding"/>
    <property type="evidence" value="ECO:0007669"/>
    <property type="project" value="UniProtKB-UniRule"/>
</dbReference>